<evidence type="ECO:0000256" key="7">
    <source>
        <dbReference type="ARBA" id="ARBA00022723"/>
    </source>
</evidence>
<evidence type="ECO:0000256" key="10">
    <source>
        <dbReference type="ARBA" id="ARBA00023004"/>
    </source>
</evidence>
<dbReference type="InterPro" id="IPR016174">
    <property type="entry name" value="Di-haem_cyt_TM"/>
</dbReference>
<sequence length="172" mass="18542">MAHPRHDPLTLALHWLIALLILGAYVTSELAQGRGGPGTNLHGSLGLAVFGLSLIRILWRGLAPHPAPVPMGAWMARAAHLAHVALYVTMLLAPALGLAALWARGSEMSFLGFIPLPSPMTPDRAFSRTLKGAHELASNALVILALLHAAAAIFHQYILRDGLLERMLPRRR</sequence>
<evidence type="ECO:0000313" key="15">
    <source>
        <dbReference type="EMBL" id="WPB85737.1"/>
    </source>
</evidence>
<keyword evidence="7" id="KW-0479">Metal-binding</keyword>
<evidence type="ECO:0000256" key="6">
    <source>
        <dbReference type="ARBA" id="ARBA00022692"/>
    </source>
</evidence>
<keyword evidence="9 13" id="KW-1133">Transmembrane helix</keyword>
<comment type="cofactor">
    <cofactor evidence="1">
        <name>heme b</name>
        <dbReference type="ChEBI" id="CHEBI:60344"/>
    </cofactor>
</comment>
<dbReference type="InterPro" id="IPR011577">
    <property type="entry name" value="Cyt_b561_bac/Ni-Hgenase"/>
</dbReference>
<accession>A0ABZ0PK23</accession>
<proteinExistence type="inferred from homology"/>
<feature type="transmembrane region" description="Helical" evidence="13">
    <location>
        <begin position="136"/>
        <end position="159"/>
    </location>
</feature>
<evidence type="ECO:0000256" key="3">
    <source>
        <dbReference type="ARBA" id="ARBA00022448"/>
    </source>
</evidence>
<evidence type="ECO:0000256" key="12">
    <source>
        <dbReference type="ARBA" id="ARBA00037975"/>
    </source>
</evidence>
<keyword evidence="4" id="KW-1003">Cell membrane</keyword>
<evidence type="ECO:0000256" key="2">
    <source>
        <dbReference type="ARBA" id="ARBA00004651"/>
    </source>
</evidence>
<evidence type="ECO:0000256" key="4">
    <source>
        <dbReference type="ARBA" id="ARBA00022475"/>
    </source>
</evidence>
<keyword evidence="6 13" id="KW-0812">Transmembrane</keyword>
<dbReference type="PANTHER" id="PTHR30529">
    <property type="entry name" value="CYTOCHROME B561"/>
    <property type="match status" value="1"/>
</dbReference>
<feature type="transmembrane region" description="Helical" evidence="13">
    <location>
        <begin position="80"/>
        <end position="103"/>
    </location>
</feature>
<dbReference type="RefSeq" id="WP_318649715.1">
    <property type="nucleotide sequence ID" value="NZ_CP137852.1"/>
</dbReference>
<dbReference type="Proteomes" id="UP001305521">
    <property type="component" value="Chromosome"/>
</dbReference>
<dbReference type="Pfam" id="PF01292">
    <property type="entry name" value="Ni_hydr_CYTB"/>
    <property type="match status" value="1"/>
</dbReference>
<evidence type="ECO:0000256" key="5">
    <source>
        <dbReference type="ARBA" id="ARBA00022617"/>
    </source>
</evidence>
<feature type="transmembrane region" description="Helical" evidence="13">
    <location>
        <begin position="41"/>
        <end position="59"/>
    </location>
</feature>
<dbReference type="InterPro" id="IPR052168">
    <property type="entry name" value="Cytochrome_b561_oxidase"/>
</dbReference>
<comment type="similarity">
    <text evidence="12">Belongs to the cytochrome b561 family.</text>
</comment>
<evidence type="ECO:0000313" key="16">
    <source>
        <dbReference type="Proteomes" id="UP001305521"/>
    </source>
</evidence>
<feature type="domain" description="Cytochrome b561 bacterial/Ni-hydrogenase" evidence="14">
    <location>
        <begin position="5"/>
        <end position="169"/>
    </location>
</feature>
<dbReference type="PANTHER" id="PTHR30529:SF1">
    <property type="entry name" value="CYTOCHROME B561 HOMOLOG 2"/>
    <property type="match status" value="1"/>
</dbReference>
<evidence type="ECO:0000256" key="9">
    <source>
        <dbReference type="ARBA" id="ARBA00022989"/>
    </source>
</evidence>
<evidence type="ECO:0000256" key="13">
    <source>
        <dbReference type="SAM" id="Phobius"/>
    </source>
</evidence>
<evidence type="ECO:0000256" key="11">
    <source>
        <dbReference type="ARBA" id="ARBA00023136"/>
    </source>
</evidence>
<reference evidence="15 16" key="1">
    <citation type="submission" date="2023-11" db="EMBL/GenBank/DDBJ databases">
        <title>Arctic aerobic anoxygenic photoheterotroph Sediminicoccus rosea KRV36 adapts its photosynthesis to long days of polar summer.</title>
        <authorList>
            <person name="Tomasch J."/>
            <person name="Kopejtka K."/>
            <person name="Bily T."/>
            <person name="Gardiner A.T."/>
            <person name="Gardian Z."/>
            <person name="Shivaramu S."/>
            <person name="Koblizek M."/>
            <person name="Engelhardt F."/>
            <person name="Kaftan D."/>
        </authorList>
    </citation>
    <scope>NUCLEOTIDE SEQUENCE [LARGE SCALE GENOMIC DNA]</scope>
    <source>
        <strain evidence="15 16">R-30</strain>
    </source>
</reference>
<keyword evidence="16" id="KW-1185">Reference proteome</keyword>
<dbReference type="EMBL" id="CP137852">
    <property type="protein sequence ID" value="WPB85737.1"/>
    <property type="molecule type" value="Genomic_DNA"/>
</dbReference>
<evidence type="ECO:0000256" key="1">
    <source>
        <dbReference type="ARBA" id="ARBA00001970"/>
    </source>
</evidence>
<gene>
    <name evidence="15" type="ORF">R9Z33_02420</name>
</gene>
<keyword evidence="3" id="KW-0813">Transport</keyword>
<comment type="subcellular location">
    <subcellularLocation>
        <location evidence="2">Cell membrane</location>
        <topology evidence="2">Multi-pass membrane protein</topology>
    </subcellularLocation>
</comment>
<name>A0ABZ0PK23_9PROT</name>
<protein>
    <submittedName>
        <fullName evidence="15">Cytochrome b/b6 domain-containing protein</fullName>
    </submittedName>
</protein>
<keyword evidence="10" id="KW-0408">Iron</keyword>
<dbReference type="SUPFAM" id="SSF81342">
    <property type="entry name" value="Transmembrane di-heme cytochromes"/>
    <property type="match status" value="1"/>
</dbReference>
<keyword evidence="8" id="KW-0249">Electron transport</keyword>
<keyword evidence="5" id="KW-0349">Heme</keyword>
<keyword evidence="11 13" id="KW-0472">Membrane</keyword>
<evidence type="ECO:0000256" key="8">
    <source>
        <dbReference type="ARBA" id="ARBA00022982"/>
    </source>
</evidence>
<evidence type="ECO:0000259" key="14">
    <source>
        <dbReference type="Pfam" id="PF01292"/>
    </source>
</evidence>
<organism evidence="15 16">
    <name type="scientific">Sediminicoccus rosea</name>
    <dbReference type="NCBI Taxonomy" id="1225128"/>
    <lineage>
        <taxon>Bacteria</taxon>
        <taxon>Pseudomonadati</taxon>
        <taxon>Pseudomonadota</taxon>
        <taxon>Alphaproteobacteria</taxon>
        <taxon>Acetobacterales</taxon>
        <taxon>Roseomonadaceae</taxon>
        <taxon>Sediminicoccus</taxon>
    </lineage>
</organism>